<feature type="domain" description="PAS" evidence="13">
    <location>
        <begin position="200"/>
        <end position="246"/>
    </location>
</feature>
<dbReference type="InterPro" id="IPR000014">
    <property type="entry name" value="PAS"/>
</dbReference>
<keyword evidence="7" id="KW-0808">Transferase</keyword>
<dbReference type="InterPro" id="IPR000700">
    <property type="entry name" value="PAS-assoc_C"/>
</dbReference>
<dbReference type="Gene3D" id="3.30.450.40">
    <property type="match status" value="1"/>
</dbReference>
<evidence type="ECO:0000313" key="16">
    <source>
        <dbReference type="Proteomes" id="UP000000321"/>
    </source>
</evidence>
<evidence type="ECO:0000259" key="13">
    <source>
        <dbReference type="PROSITE" id="PS50112"/>
    </source>
</evidence>
<dbReference type="GO" id="GO:0005524">
    <property type="term" value="F:ATP binding"/>
    <property type="evidence" value="ECO:0007669"/>
    <property type="project" value="UniProtKB-KW"/>
</dbReference>
<evidence type="ECO:0000256" key="9">
    <source>
        <dbReference type="ARBA" id="ARBA00022741"/>
    </source>
</evidence>
<dbReference type="SUPFAM" id="SSF55781">
    <property type="entry name" value="GAF domain-like"/>
    <property type="match status" value="1"/>
</dbReference>
<name>Q1YE85_AURMS</name>
<keyword evidence="5" id="KW-0285">Flavoprotein</keyword>
<evidence type="ECO:0000256" key="12">
    <source>
        <dbReference type="ARBA" id="ARBA00023026"/>
    </source>
</evidence>
<keyword evidence="12" id="KW-0843">Virulence</keyword>
<dbReference type="AlphaFoldDB" id="Q1YE85"/>
<keyword evidence="16" id="KW-1185">Reference proteome</keyword>
<dbReference type="Gene3D" id="3.30.450.20">
    <property type="entry name" value="PAS domain"/>
    <property type="match status" value="1"/>
</dbReference>
<keyword evidence="9" id="KW-0547">Nucleotide-binding</keyword>
<protein>
    <recommendedName>
        <fullName evidence="3">Blue-light-activated histidine kinase</fullName>
        <ecNumber evidence="2">2.7.13.3</ecNumber>
    </recommendedName>
</protein>
<dbReference type="Pfam" id="PF01590">
    <property type="entry name" value="GAF"/>
    <property type="match status" value="1"/>
</dbReference>
<evidence type="ECO:0000259" key="14">
    <source>
        <dbReference type="PROSITE" id="PS50113"/>
    </source>
</evidence>
<comment type="catalytic activity">
    <reaction evidence="1">
        <text>ATP + protein L-histidine = ADP + protein N-phospho-L-histidine.</text>
        <dbReference type="EC" id="2.7.13.3"/>
    </reaction>
</comment>
<dbReference type="PANTHER" id="PTHR41523:SF7">
    <property type="entry name" value="HISTIDINE KINASE"/>
    <property type="match status" value="1"/>
</dbReference>
<keyword evidence="4" id="KW-0597">Phosphoprotein</keyword>
<dbReference type="SUPFAM" id="SSF55785">
    <property type="entry name" value="PYP-like sensor domain (PAS domain)"/>
    <property type="match status" value="1"/>
</dbReference>
<accession>Q1YE85</accession>
<keyword evidence="10 15" id="KW-0418">Kinase</keyword>
<dbReference type="PROSITE" id="PS50113">
    <property type="entry name" value="PAC"/>
    <property type="match status" value="1"/>
</dbReference>
<evidence type="ECO:0000313" key="15">
    <source>
        <dbReference type="EMBL" id="EAS48514.1"/>
    </source>
</evidence>
<dbReference type="NCBIfam" id="TIGR00229">
    <property type="entry name" value="sensory_box"/>
    <property type="match status" value="1"/>
</dbReference>
<dbReference type="InterPro" id="IPR029016">
    <property type="entry name" value="GAF-like_dom_sf"/>
</dbReference>
<dbReference type="PROSITE" id="PS50112">
    <property type="entry name" value="PAS"/>
    <property type="match status" value="1"/>
</dbReference>
<evidence type="ECO:0000256" key="11">
    <source>
        <dbReference type="ARBA" id="ARBA00022840"/>
    </source>
</evidence>
<comment type="caution">
    <text evidence="15">The sequence shown here is derived from an EMBL/GenBank/DDBJ whole genome shotgun (WGS) entry which is preliminary data.</text>
</comment>
<evidence type="ECO:0000256" key="6">
    <source>
        <dbReference type="ARBA" id="ARBA00022643"/>
    </source>
</evidence>
<dbReference type="InterPro" id="IPR036890">
    <property type="entry name" value="HATPase_C_sf"/>
</dbReference>
<keyword evidence="8" id="KW-0677">Repeat</keyword>
<dbReference type="GO" id="GO:0006355">
    <property type="term" value="P:regulation of DNA-templated transcription"/>
    <property type="evidence" value="ECO:0007669"/>
    <property type="project" value="InterPro"/>
</dbReference>
<keyword evidence="11" id="KW-0067">ATP-binding</keyword>
<dbReference type="Pfam" id="PF07536">
    <property type="entry name" value="HWE_HK"/>
    <property type="match status" value="1"/>
</dbReference>
<dbReference type="InterPro" id="IPR011102">
    <property type="entry name" value="Sig_transdc_His_kinase_HWE"/>
</dbReference>
<evidence type="ECO:0000256" key="8">
    <source>
        <dbReference type="ARBA" id="ARBA00022737"/>
    </source>
</evidence>
<dbReference type="SMART" id="SM00065">
    <property type="entry name" value="GAF"/>
    <property type="match status" value="1"/>
</dbReference>
<dbReference type="CDD" id="cd00130">
    <property type="entry name" value="PAS"/>
    <property type="match status" value="1"/>
</dbReference>
<evidence type="ECO:0000256" key="2">
    <source>
        <dbReference type="ARBA" id="ARBA00012438"/>
    </source>
</evidence>
<evidence type="ECO:0000256" key="3">
    <source>
        <dbReference type="ARBA" id="ARBA00021740"/>
    </source>
</evidence>
<dbReference type="InterPro" id="IPR003018">
    <property type="entry name" value="GAF"/>
</dbReference>
<evidence type="ECO:0000256" key="5">
    <source>
        <dbReference type="ARBA" id="ARBA00022630"/>
    </source>
</evidence>
<proteinExistence type="predicted"/>
<dbReference type="GO" id="GO:0004673">
    <property type="term" value="F:protein histidine kinase activity"/>
    <property type="evidence" value="ECO:0007669"/>
    <property type="project" value="UniProtKB-EC"/>
</dbReference>
<evidence type="ECO:0000256" key="4">
    <source>
        <dbReference type="ARBA" id="ARBA00022553"/>
    </source>
</evidence>
<dbReference type="SMART" id="SM00911">
    <property type="entry name" value="HWE_HK"/>
    <property type="match status" value="1"/>
</dbReference>
<gene>
    <name evidence="15" type="ORF">SI859A1_03532</name>
</gene>
<keyword evidence="6" id="KW-0288">FMN</keyword>
<dbReference type="InterPro" id="IPR035965">
    <property type="entry name" value="PAS-like_dom_sf"/>
</dbReference>
<dbReference type="InterPro" id="IPR013767">
    <property type="entry name" value="PAS_fold"/>
</dbReference>
<dbReference type="EC" id="2.7.13.3" evidence="2"/>
<dbReference type="PANTHER" id="PTHR41523">
    <property type="entry name" value="TWO-COMPONENT SYSTEM SENSOR PROTEIN"/>
    <property type="match status" value="1"/>
</dbReference>
<evidence type="ECO:0000256" key="1">
    <source>
        <dbReference type="ARBA" id="ARBA00000085"/>
    </source>
</evidence>
<dbReference type="HOGENOM" id="CLU_000445_114_44_5"/>
<dbReference type="Proteomes" id="UP000000321">
    <property type="component" value="Unassembled WGS sequence"/>
</dbReference>
<dbReference type="SMART" id="SM00091">
    <property type="entry name" value="PAS"/>
    <property type="match status" value="1"/>
</dbReference>
<feature type="domain" description="PAC" evidence="14">
    <location>
        <begin position="275"/>
        <end position="327"/>
    </location>
</feature>
<evidence type="ECO:0000256" key="10">
    <source>
        <dbReference type="ARBA" id="ARBA00022777"/>
    </source>
</evidence>
<dbReference type="BioCyc" id="AURANTIMONAS:SI859A1_03532-MONOMER"/>
<dbReference type="EMBL" id="AAPJ01000009">
    <property type="protein sequence ID" value="EAS48514.1"/>
    <property type="molecule type" value="Genomic_DNA"/>
</dbReference>
<organism evidence="15 16">
    <name type="scientific">Aurantimonas manganoxydans (strain ATCC BAA-1229 / DSM 21871 / SI85-9A1)</name>
    <dbReference type="NCBI Taxonomy" id="287752"/>
    <lineage>
        <taxon>Bacteria</taxon>
        <taxon>Pseudomonadati</taxon>
        <taxon>Pseudomonadota</taxon>
        <taxon>Alphaproteobacteria</taxon>
        <taxon>Hyphomicrobiales</taxon>
        <taxon>Aurantimonadaceae</taxon>
        <taxon>Aurantimonas</taxon>
    </lineage>
</organism>
<reference evidence="15 16" key="1">
    <citation type="journal article" date="2008" name="Appl. Environ. Microbiol.">
        <title>Genomic insights into Mn(II) oxidation by the marine alphaproteobacterium Aurantimonas sp. strain SI85-9A1.</title>
        <authorList>
            <person name="Dick G.J."/>
            <person name="Podell S."/>
            <person name="Johnson H.A."/>
            <person name="Rivera-Espinoza Y."/>
            <person name="Bernier-Latmani R."/>
            <person name="McCarthy J.K."/>
            <person name="Torpey J.W."/>
            <person name="Clement B.G."/>
            <person name="Gaasterland T."/>
            <person name="Tebo B.M."/>
        </authorList>
    </citation>
    <scope>NUCLEOTIDE SEQUENCE [LARGE SCALE GENOMIC DNA]</scope>
    <source>
        <strain evidence="15 16">SI85-9A1</strain>
    </source>
</reference>
<sequence>MTGGRRLLPFHDLRRMCQRPVSALTSLSPNYTEAERLDALAAYEIVDTPREEEFDDLARIASEVCGTPIAVVNFVSDTRQFFKAEVGLGVRETPVDISFCKHALLAEDMMIVPDATQDSRFDNNPLVYGDPPLRFYAGVLVRSAEGLPLGTMCVLDHTPRELDAHQIRTLRLLARQVSIQLELHRSLRRTKAALGDVRRLESQYRQIVDSAVDFAIITTDLDGGITSWSPGAQQIFGWSETETLGRPAALVFTAVDREADLAVREMATARETGRGIGEGWYQRKDGSRFWASGEIMPLMGEDEVQIGYLKILRDRTVEYQAEEQRKELTHELSHRMKNVLATVQSIVTQSLRTAESLDAGRDAISSRVQALARAQDILTQTSWSGAGIRQVVDEALAAHRAEQGRIVISGPDVVLSPQQVLGLSLALHELATNAAKYGSLSMPSGKVEISWDVGPDKDFRFDWIERDGPHVNAPSRRGFGSRLIERIVGSYFDGGGQLDFPPSGVVFRLTGSLG</sequence>
<dbReference type="Gene3D" id="3.30.565.10">
    <property type="entry name" value="Histidine kinase-like ATPase, C-terminal domain"/>
    <property type="match status" value="1"/>
</dbReference>
<dbReference type="Pfam" id="PF00989">
    <property type="entry name" value="PAS"/>
    <property type="match status" value="1"/>
</dbReference>
<evidence type="ECO:0000256" key="7">
    <source>
        <dbReference type="ARBA" id="ARBA00022679"/>
    </source>
</evidence>